<evidence type="ECO:0000313" key="3">
    <source>
        <dbReference type="Proteomes" id="UP000266841"/>
    </source>
</evidence>
<dbReference type="eggNOG" id="ENOG502SQY9">
    <property type="taxonomic scope" value="Eukaryota"/>
</dbReference>
<evidence type="ECO:0000256" key="1">
    <source>
        <dbReference type="SAM" id="MobiDB-lite"/>
    </source>
</evidence>
<accession>K0SF48</accession>
<comment type="caution">
    <text evidence="2">The sequence shown here is derived from an EMBL/GenBank/DDBJ whole genome shotgun (WGS) entry which is preliminary data.</text>
</comment>
<keyword evidence="3" id="KW-1185">Reference proteome</keyword>
<gene>
    <name evidence="2" type="ORF">THAOC_14535</name>
</gene>
<dbReference type="AlphaFoldDB" id="K0SF48"/>
<reference evidence="2 3" key="1">
    <citation type="journal article" date="2012" name="Genome Biol.">
        <title>Genome and low-iron response of an oceanic diatom adapted to chronic iron limitation.</title>
        <authorList>
            <person name="Lommer M."/>
            <person name="Specht M."/>
            <person name="Roy A.S."/>
            <person name="Kraemer L."/>
            <person name="Andreson R."/>
            <person name="Gutowska M.A."/>
            <person name="Wolf J."/>
            <person name="Bergner S.V."/>
            <person name="Schilhabel M.B."/>
            <person name="Klostermeier U.C."/>
            <person name="Beiko R.G."/>
            <person name="Rosenstiel P."/>
            <person name="Hippler M."/>
            <person name="Laroche J."/>
        </authorList>
    </citation>
    <scope>NUCLEOTIDE SEQUENCE [LARGE SCALE GENOMIC DNA]</scope>
    <source>
        <strain evidence="2 3">CCMP1005</strain>
    </source>
</reference>
<dbReference type="Proteomes" id="UP000266841">
    <property type="component" value="Unassembled WGS sequence"/>
</dbReference>
<feature type="compositionally biased region" description="Basic and acidic residues" evidence="1">
    <location>
        <begin position="195"/>
        <end position="207"/>
    </location>
</feature>
<protein>
    <submittedName>
        <fullName evidence="2">Uncharacterized protein</fullName>
    </submittedName>
</protein>
<feature type="compositionally biased region" description="Basic and acidic residues" evidence="1">
    <location>
        <begin position="160"/>
        <end position="189"/>
    </location>
</feature>
<sequence length="229" mass="26432">MLNFPQVWCNLALGAALLVGPIIGQTYLPISYTIPYGSEECIYQRVERRGEHLTSSVFLVSGEELRAAFVLEGPVAPIDTDMNKGKSSGGKELQSYLSRYEKEGVNLFVNFKSDSMVNVKPIRIAEMLDFEDEEEDYFDDQTISAAEREAFNADHDIEHQHRQHEPHFQHERGRRQDQEHRGDDEGPEHYDDDYTLMKEEALRRQVEEEAEYDDDFVKLQMDNVKPSPS</sequence>
<feature type="non-terminal residue" evidence="2">
    <location>
        <position position="229"/>
    </location>
</feature>
<dbReference type="EMBL" id="AGNL01016970">
    <property type="protein sequence ID" value="EJK64703.1"/>
    <property type="molecule type" value="Genomic_DNA"/>
</dbReference>
<proteinExistence type="predicted"/>
<feature type="region of interest" description="Disordered" evidence="1">
    <location>
        <begin position="160"/>
        <end position="229"/>
    </location>
</feature>
<organism evidence="2 3">
    <name type="scientific">Thalassiosira oceanica</name>
    <name type="common">Marine diatom</name>
    <dbReference type="NCBI Taxonomy" id="159749"/>
    <lineage>
        <taxon>Eukaryota</taxon>
        <taxon>Sar</taxon>
        <taxon>Stramenopiles</taxon>
        <taxon>Ochrophyta</taxon>
        <taxon>Bacillariophyta</taxon>
        <taxon>Coscinodiscophyceae</taxon>
        <taxon>Thalassiosirophycidae</taxon>
        <taxon>Thalassiosirales</taxon>
        <taxon>Thalassiosiraceae</taxon>
        <taxon>Thalassiosira</taxon>
    </lineage>
</organism>
<evidence type="ECO:0000313" key="2">
    <source>
        <dbReference type="EMBL" id="EJK64703.1"/>
    </source>
</evidence>
<name>K0SF48_THAOC</name>